<dbReference type="Proteomes" id="UP001225596">
    <property type="component" value="Unassembled WGS sequence"/>
</dbReference>
<accession>A0ABU1BJI1</accession>
<feature type="region of interest" description="Disordered" evidence="3">
    <location>
        <begin position="127"/>
        <end position="146"/>
    </location>
</feature>
<protein>
    <submittedName>
        <fullName evidence="5">DUF971 domain-containing protein</fullName>
    </submittedName>
</protein>
<dbReference type="InterPro" id="IPR038492">
    <property type="entry name" value="GBBH-like_N_sf"/>
</dbReference>
<evidence type="ECO:0000256" key="1">
    <source>
        <dbReference type="ARBA" id="ARBA00022723"/>
    </source>
</evidence>
<evidence type="ECO:0000256" key="3">
    <source>
        <dbReference type="SAM" id="MobiDB-lite"/>
    </source>
</evidence>
<keyword evidence="2" id="KW-0408">Iron</keyword>
<dbReference type="EMBL" id="JAUYVH010000001">
    <property type="protein sequence ID" value="MDQ9168969.1"/>
    <property type="molecule type" value="Genomic_DNA"/>
</dbReference>
<keyword evidence="1" id="KW-0479">Metal-binding</keyword>
<gene>
    <name evidence="5" type="ORF">Q8A64_00955</name>
</gene>
<keyword evidence="6" id="KW-1185">Reference proteome</keyword>
<reference evidence="5 6" key="1">
    <citation type="submission" date="2023-08" db="EMBL/GenBank/DDBJ databases">
        <title>Oxalobacteraceae gen .nov., isolated from river sludge outside the plant.</title>
        <authorList>
            <person name="Zhao S.Y."/>
        </authorList>
    </citation>
    <scope>NUCLEOTIDE SEQUENCE [LARGE SCALE GENOMIC DNA]</scope>
    <source>
        <strain evidence="5 6">R-40</strain>
    </source>
</reference>
<dbReference type="Pfam" id="PF06155">
    <property type="entry name" value="GBBH-like_N"/>
    <property type="match status" value="1"/>
</dbReference>
<dbReference type="RefSeq" id="WP_338434798.1">
    <property type="nucleotide sequence ID" value="NZ_JAUYVH010000001.1"/>
</dbReference>
<comment type="caution">
    <text evidence="5">The sequence shown here is derived from an EMBL/GenBank/DDBJ whole genome shotgun (WGS) entry which is preliminary data.</text>
</comment>
<evidence type="ECO:0000313" key="5">
    <source>
        <dbReference type="EMBL" id="MDQ9168969.1"/>
    </source>
</evidence>
<dbReference type="Gene3D" id="3.30.2020.30">
    <property type="match status" value="1"/>
</dbReference>
<proteinExistence type="predicted"/>
<evidence type="ECO:0000256" key="2">
    <source>
        <dbReference type="ARBA" id="ARBA00023004"/>
    </source>
</evidence>
<feature type="domain" description="Gamma-butyrobetaine hydroxylase-like N-terminal" evidence="4">
    <location>
        <begin position="16"/>
        <end position="99"/>
    </location>
</feature>
<dbReference type="InterPro" id="IPR010376">
    <property type="entry name" value="GBBH-like_N"/>
</dbReference>
<sequence>MAESTQKPATPNPTGITVHKQSRTLEIAFDNGTEFSLPFELLRVYSPSAEVRGHGPGQEVLQTGKRDVEMLEIEPVGNYAVRPLFSDGHDTGIYSWDYLFWLGAHRDYLWEEYLKRLEAAGFTRETGRDAPMSAAPAGGHGCGHSH</sequence>
<dbReference type="PANTHER" id="PTHR35303:SF5">
    <property type="entry name" value="OS02G0197800 PROTEIN"/>
    <property type="match status" value="1"/>
</dbReference>
<organism evidence="5 6">
    <name type="scientific">Keguizhuia sedimenti</name>
    <dbReference type="NCBI Taxonomy" id="3064264"/>
    <lineage>
        <taxon>Bacteria</taxon>
        <taxon>Pseudomonadati</taxon>
        <taxon>Pseudomonadota</taxon>
        <taxon>Betaproteobacteria</taxon>
        <taxon>Burkholderiales</taxon>
        <taxon>Oxalobacteraceae</taxon>
        <taxon>Keguizhuia</taxon>
    </lineage>
</organism>
<dbReference type="PANTHER" id="PTHR35303">
    <property type="entry name" value="OS02G0197800 PROTEIN"/>
    <property type="match status" value="1"/>
</dbReference>
<name>A0ABU1BJI1_9BURK</name>
<evidence type="ECO:0000313" key="6">
    <source>
        <dbReference type="Proteomes" id="UP001225596"/>
    </source>
</evidence>
<evidence type="ECO:0000259" key="4">
    <source>
        <dbReference type="Pfam" id="PF06155"/>
    </source>
</evidence>